<dbReference type="PANTHER" id="PTHR47163">
    <property type="entry name" value="DDE_TNP_IS1595 DOMAIN-CONTAINING PROTEIN"/>
    <property type="match status" value="1"/>
</dbReference>
<protein>
    <submittedName>
        <fullName evidence="2">IS1595-like element ISFtu6 family transposase</fullName>
    </submittedName>
</protein>
<dbReference type="PANTHER" id="PTHR47163:SF2">
    <property type="entry name" value="SI:DKEY-17M8.2"/>
    <property type="match status" value="1"/>
</dbReference>
<comment type="caution">
    <text evidence="2">The sequence shown here is derived from an EMBL/GenBank/DDBJ whole genome shotgun (WGS) entry which is preliminary data.</text>
</comment>
<dbReference type="Proteomes" id="UP000469081">
    <property type="component" value="Unassembled WGS sequence"/>
</dbReference>
<evidence type="ECO:0000259" key="1">
    <source>
        <dbReference type="SMART" id="SM01126"/>
    </source>
</evidence>
<organism evidence="2 3">
    <name type="scientific">Francisella tularensis</name>
    <dbReference type="NCBI Taxonomy" id="263"/>
    <lineage>
        <taxon>Bacteria</taxon>
        <taxon>Pseudomonadati</taxon>
        <taxon>Pseudomonadota</taxon>
        <taxon>Gammaproteobacteria</taxon>
        <taxon>Thiotrichales</taxon>
        <taxon>Francisellaceae</taxon>
        <taxon>Francisella</taxon>
    </lineage>
</organism>
<sequence>MRRSRLSSYKQEKLIELFIAGSTARTASELVSVNKTTASYYFHRLRLLIYQNSAHLEMFAGEIEVDESYFGGTRKGKRGRGAGGKVPVFGLLKRNGKVYTVIIPDAKSDTLLPIIREKVKPDSIVYTDTFRSYNALDVSEFKHYRINHSKLFAKKHNHINGIENFWNQAKRHLRKFNCIPREHFHLFLKECEWRFNHSDSKQQLKLIRHWVRETLK</sequence>
<reference evidence="2 3" key="1">
    <citation type="submission" date="2019-06" db="EMBL/GenBank/DDBJ databases">
        <title>Phylogeography and genetic diversity of Francisella tularensis subsp. holarctica in France (1947-2018).</title>
        <authorList>
            <person name="Kevin M."/>
            <person name="Madani N."/>
            <person name="Maurin M."/>
        </authorList>
    </citation>
    <scope>NUCLEOTIDE SEQUENCE [LARGE SCALE GENOMIC DNA]</scope>
    <source>
        <strain evidence="2 3">ATCC 15482</strain>
    </source>
</reference>
<name>A0A6I4RQ35_FRATU</name>
<dbReference type="AlphaFoldDB" id="A0A6I4RQ35"/>
<dbReference type="SMART" id="SM01126">
    <property type="entry name" value="DDE_Tnp_IS1595"/>
    <property type="match status" value="1"/>
</dbReference>
<gene>
    <name evidence="2" type="ORF">FNC33_07230</name>
</gene>
<proteinExistence type="predicted"/>
<feature type="domain" description="ISXO2-like transposase" evidence="1">
    <location>
        <begin position="58"/>
        <end position="196"/>
    </location>
</feature>
<evidence type="ECO:0000313" key="2">
    <source>
        <dbReference type="EMBL" id="MWZ40327.1"/>
    </source>
</evidence>
<dbReference type="RefSeq" id="WP_033144273.1">
    <property type="nucleotide sequence ID" value="NZ_VJEZ01000009.1"/>
</dbReference>
<evidence type="ECO:0000313" key="3">
    <source>
        <dbReference type="Proteomes" id="UP000469081"/>
    </source>
</evidence>
<dbReference type="Pfam" id="PF12762">
    <property type="entry name" value="DDE_Tnp_IS1595"/>
    <property type="match status" value="1"/>
</dbReference>
<accession>A0A6I4RQ35</accession>
<dbReference type="NCBIfam" id="NF033547">
    <property type="entry name" value="transpos_IS1595"/>
    <property type="match status" value="1"/>
</dbReference>
<dbReference type="EMBL" id="VJEZ01000009">
    <property type="protein sequence ID" value="MWZ40327.1"/>
    <property type="molecule type" value="Genomic_DNA"/>
</dbReference>
<dbReference type="InterPro" id="IPR024445">
    <property type="entry name" value="Tnp_ISXO2-like"/>
</dbReference>
<dbReference type="InterPro" id="IPR053164">
    <property type="entry name" value="IS1016-like_transposase"/>
</dbReference>